<dbReference type="Proteomes" id="UP000198767">
    <property type="component" value="Unassembled WGS sequence"/>
</dbReference>
<gene>
    <name evidence="2" type="ORF">SAMN04488118_104193</name>
</gene>
<evidence type="ECO:0000313" key="3">
    <source>
        <dbReference type="Proteomes" id="UP000198767"/>
    </source>
</evidence>
<dbReference type="STRING" id="1156985.SAMN04488118_104193"/>
<dbReference type="RefSeq" id="WP_090217940.1">
    <property type="nucleotide sequence ID" value="NZ_CANLDO010000004.1"/>
</dbReference>
<organism evidence="2 3">
    <name type="scientific">Epibacterium ulvae</name>
    <dbReference type="NCBI Taxonomy" id="1156985"/>
    <lineage>
        <taxon>Bacteria</taxon>
        <taxon>Pseudomonadati</taxon>
        <taxon>Pseudomonadota</taxon>
        <taxon>Alphaproteobacteria</taxon>
        <taxon>Rhodobacterales</taxon>
        <taxon>Roseobacteraceae</taxon>
        <taxon>Epibacterium</taxon>
    </lineage>
</organism>
<keyword evidence="3" id="KW-1185">Reference proteome</keyword>
<sequence>MYRPTQLDIVTRKIAEKPLAVYASTDLSEHLGQPTCFEELAALTFVGFDQSDVITRTMSNLGFRVNRQSFGVRRDNQATDWELVRTGCGTDAIHRAIADGAPKVRRLEFQPELPSLQIGLAAHEHVYRTQKVKRVWIYMVKRLKQKFVQSEI</sequence>
<evidence type="ECO:0000259" key="1">
    <source>
        <dbReference type="Pfam" id="PF03466"/>
    </source>
</evidence>
<evidence type="ECO:0000313" key="2">
    <source>
        <dbReference type="EMBL" id="SCZ61057.1"/>
    </source>
</evidence>
<proteinExistence type="predicted"/>
<feature type="domain" description="LysR substrate-binding" evidence="1">
    <location>
        <begin position="4"/>
        <end position="142"/>
    </location>
</feature>
<dbReference type="AlphaFoldDB" id="A0A1G5QH54"/>
<reference evidence="2 3" key="1">
    <citation type="submission" date="2016-10" db="EMBL/GenBank/DDBJ databases">
        <authorList>
            <person name="de Groot N.N."/>
        </authorList>
    </citation>
    <scope>NUCLEOTIDE SEQUENCE [LARGE SCALE GENOMIC DNA]</scope>
    <source>
        <strain evidence="2 3">U95</strain>
    </source>
</reference>
<dbReference type="Pfam" id="PF03466">
    <property type="entry name" value="LysR_substrate"/>
    <property type="match status" value="1"/>
</dbReference>
<protein>
    <submittedName>
        <fullName evidence="2">LysR substrate binding domain-containing protein</fullName>
    </submittedName>
</protein>
<dbReference type="OrthoDB" id="9798121at2"/>
<dbReference type="SUPFAM" id="SSF53850">
    <property type="entry name" value="Periplasmic binding protein-like II"/>
    <property type="match status" value="1"/>
</dbReference>
<dbReference type="InterPro" id="IPR005119">
    <property type="entry name" value="LysR_subst-bd"/>
</dbReference>
<name>A0A1G5QH54_9RHOB</name>
<dbReference type="EMBL" id="FMWG01000004">
    <property type="protein sequence ID" value="SCZ61057.1"/>
    <property type="molecule type" value="Genomic_DNA"/>
</dbReference>
<accession>A0A1G5QH54</accession>